<evidence type="ECO:0000256" key="3">
    <source>
        <dbReference type="ARBA" id="ARBA00023157"/>
    </source>
</evidence>
<dbReference type="Pfam" id="PF01323">
    <property type="entry name" value="DSBA"/>
    <property type="match status" value="1"/>
</dbReference>
<dbReference type="PIRSF" id="PIRSF001488">
    <property type="entry name" value="Tdi_protein"/>
    <property type="match status" value="1"/>
</dbReference>
<dbReference type="GO" id="GO:0016491">
    <property type="term" value="F:oxidoreductase activity"/>
    <property type="evidence" value="ECO:0007669"/>
    <property type="project" value="InterPro"/>
</dbReference>
<dbReference type="RefSeq" id="WP_107494899.1">
    <property type="nucleotide sequence ID" value="NZ_PZKC01000025.1"/>
</dbReference>
<dbReference type="CDD" id="cd03019">
    <property type="entry name" value="DsbA_DsbA"/>
    <property type="match status" value="1"/>
</dbReference>
<keyword evidence="2 7" id="KW-0732">Signal</keyword>
<evidence type="ECO:0000256" key="4">
    <source>
        <dbReference type="ARBA" id="ARBA00023284"/>
    </source>
</evidence>
<comment type="subcellular location">
    <subcellularLocation>
        <location evidence="5">Periplasm</location>
    </subcellularLocation>
</comment>
<dbReference type="InterPro" id="IPR036249">
    <property type="entry name" value="Thioredoxin-like_sf"/>
</dbReference>
<keyword evidence="5" id="KW-0574">Periplasm</keyword>
<accession>A0A2T4IB13</accession>
<dbReference type="AlphaFoldDB" id="A0A2T4IB13"/>
<keyword evidence="10" id="KW-1185">Reference proteome</keyword>
<evidence type="ECO:0000256" key="5">
    <source>
        <dbReference type="PIRNR" id="PIRNR001488"/>
    </source>
</evidence>
<dbReference type="Proteomes" id="UP000241193">
    <property type="component" value="Unassembled WGS sequence"/>
</dbReference>
<evidence type="ECO:0000256" key="2">
    <source>
        <dbReference type="ARBA" id="ARBA00022729"/>
    </source>
</evidence>
<sequence length="214" mass="23598">MHRRTALKQLAALAALATPASGAVFAQAANTYVTLDPAQPTDDPARIEVIKFFHYGCPHCSDLAPFAHRWAAEQPADVHFRQIPAVWNNPQLSGLARLYFAAETTGDIDKLHTAIFTAVQQERRPLHSEGAVREWIKGKVADEKRLMDAYKSFGVNSMIQRGDQLARAMRVNSVPTLVVDGRFLTSSSMAGGHPEAMRLVGQLVDRIRRERAAA</sequence>
<name>A0A2T4IB13_9RHOO</name>
<dbReference type="InterPro" id="IPR023205">
    <property type="entry name" value="DsbA/DsbL"/>
</dbReference>
<dbReference type="PANTHER" id="PTHR35891:SF3">
    <property type="entry name" value="THIOL:DISULFIDE INTERCHANGE PROTEIN DSBL"/>
    <property type="match status" value="1"/>
</dbReference>
<reference evidence="9 10" key="1">
    <citation type="submission" date="2018-03" db="EMBL/GenBank/DDBJ databases">
        <authorList>
            <person name="Keele B.F."/>
        </authorList>
    </citation>
    <scope>NUCLEOTIDE SEQUENCE [LARGE SCALE GENOMIC DNA]</scope>
    <source>
        <strain evidence="9 10">D20</strain>
    </source>
</reference>
<keyword evidence="3 5" id="KW-1015">Disulfide bond</keyword>
<feature type="chain" id="PRO_5015549667" description="Thiol:disulfide interchange protein" evidence="7">
    <location>
        <begin position="29"/>
        <end position="214"/>
    </location>
</feature>
<evidence type="ECO:0000259" key="8">
    <source>
        <dbReference type="Pfam" id="PF01323"/>
    </source>
</evidence>
<dbReference type="GO" id="GO:0042597">
    <property type="term" value="C:periplasmic space"/>
    <property type="evidence" value="ECO:0007669"/>
    <property type="project" value="UniProtKB-SubCell"/>
</dbReference>
<feature type="domain" description="DSBA-like thioredoxin" evidence="8">
    <location>
        <begin position="69"/>
        <end position="185"/>
    </location>
</feature>
<dbReference type="InterPro" id="IPR050824">
    <property type="entry name" value="Thiol_disulfide_DsbA"/>
</dbReference>
<keyword evidence="4" id="KW-0676">Redox-active center</keyword>
<dbReference type="SUPFAM" id="SSF52833">
    <property type="entry name" value="Thioredoxin-like"/>
    <property type="match status" value="1"/>
</dbReference>
<dbReference type="EMBL" id="PZKC01000025">
    <property type="protein sequence ID" value="PTD94965.1"/>
    <property type="molecule type" value="Genomic_DNA"/>
</dbReference>
<comment type="similarity">
    <text evidence="1">Belongs to the thioredoxin family. DsbA subfamily.</text>
</comment>
<evidence type="ECO:0000313" key="10">
    <source>
        <dbReference type="Proteomes" id="UP000241193"/>
    </source>
</evidence>
<feature type="signal peptide" evidence="7">
    <location>
        <begin position="1"/>
        <end position="28"/>
    </location>
</feature>
<reference evidence="9 10" key="2">
    <citation type="submission" date="2018-04" db="EMBL/GenBank/DDBJ databases">
        <title>Thauera lacus sp. nov., isolated from an saline lake in Inner Mongolia, China.</title>
        <authorList>
            <person name="Liang Q.-Y."/>
        </authorList>
    </citation>
    <scope>NUCLEOTIDE SEQUENCE [LARGE SCALE GENOMIC DNA]</scope>
    <source>
        <strain evidence="9 10">D20</strain>
    </source>
</reference>
<feature type="disulfide bond" description="Redox-active" evidence="6">
    <location>
        <begin position="57"/>
        <end position="60"/>
    </location>
</feature>
<evidence type="ECO:0000256" key="1">
    <source>
        <dbReference type="ARBA" id="ARBA00005791"/>
    </source>
</evidence>
<dbReference type="Gene3D" id="3.40.30.10">
    <property type="entry name" value="Glutaredoxin"/>
    <property type="match status" value="1"/>
</dbReference>
<dbReference type="InterPro" id="IPR001853">
    <property type="entry name" value="DSBA-like_thioredoxin_dom"/>
</dbReference>
<protein>
    <recommendedName>
        <fullName evidence="5">Thiol:disulfide interchange protein</fullName>
    </recommendedName>
</protein>
<organism evidence="9 10">
    <name type="scientific">Pseudothauera lacus</name>
    <dbReference type="NCBI Taxonomy" id="2136175"/>
    <lineage>
        <taxon>Bacteria</taxon>
        <taxon>Pseudomonadati</taxon>
        <taxon>Pseudomonadota</taxon>
        <taxon>Betaproteobacteria</taxon>
        <taxon>Rhodocyclales</taxon>
        <taxon>Zoogloeaceae</taxon>
        <taxon>Pseudothauera</taxon>
    </lineage>
</organism>
<gene>
    <name evidence="9" type="ORF">C8261_16865</name>
</gene>
<dbReference type="OrthoDB" id="9784896at2"/>
<proteinExistence type="inferred from homology"/>
<evidence type="ECO:0000256" key="6">
    <source>
        <dbReference type="PIRSR" id="PIRSR001488-1"/>
    </source>
</evidence>
<evidence type="ECO:0000256" key="7">
    <source>
        <dbReference type="SAM" id="SignalP"/>
    </source>
</evidence>
<evidence type="ECO:0000313" key="9">
    <source>
        <dbReference type="EMBL" id="PTD94965.1"/>
    </source>
</evidence>
<comment type="caution">
    <text evidence="9">The sequence shown here is derived from an EMBL/GenBank/DDBJ whole genome shotgun (WGS) entry which is preliminary data.</text>
</comment>
<dbReference type="PANTHER" id="PTHR35891">
    <property type="entry name" value="THIOL:DISULFIDE INTERCHANGE PROTEIN DSBA"/>
    <property type="match status" value="1"/>
</dbReference>